<evidence type="ECO:0000256" key="2">
    <source>
        <dbReference type="ARBA" id="ARBA00023140"/>
    </source>
</evidence>
<proteinExistence type="predicted"/>
<accession>A0AAN7SQ51</accession>
<dbReference type="Proteomes" id="UP001353858">
    <property type="component" value="Unassembled WGS sequence"/>
</dbReference>
<dbReference type="PANTHER" id="PTHR43684:SF1">
    <property type="entry name" value="ENOYL-COA DELTA ISOMERASE 2"/>
    <property type="match status" value="1"/>
</dbReference>
<comment type="caution">
    <text evidence="4">The sequence shown here is derived from an EMBL/GenBank/DDBJ whole genome shotgun (WGS) entry which is preliminary data.</text>
</comment>
<dbReference type="CDD" id="cd06558">
    <property type="entry name" value="crotonase-like"/>
    <property type="match status" value="1"/>
</dbReference>
<evidence type="ECO:0000313" key="5">
    <source>
        <dbReference type="Proteomes" id="UP001353858"/>
    </source>
</evidence>
<keyword evidence="3" id="KW-0413">Isomerase</keyword>
<dbReference type="GO" id="GO:0004165">
    <property type="term" value="F:delta(3)-delta(2)-enoyl-CoA isomerase activity"/>
    <property type="evidence" value="ECO:0007669"/>
    <property type="project" value="UniProtKB-ARBA"/>
</dbReference>
<organism evidence="4 5">
    <name type="scientific">Aquatica leii</name>
    <dbReference type="NCBI Taxonomy" id="1421715"/>
    <lineage>
        <taxon>Eukaryota</taxon>
        <taxon>Metazoa</taxon>
        <taxon>Ecdysozoa</taxon>
        <taxon>Arthropoda</taxon>
        <taxon>Hexapoda</taxon>
        <taxon>Insecta</taxon>
        <taxon>Pterygota</taxon>
        <taxon>Neoptera</taxon>
        <taxon>Endopterygota</taxon>
        <taxon>Coleoptera</taxon>
        <taxon>Polyphaga</taxon>
        <taxon>Elateriformia</taxon>
        <taxon>Elateroidea</taxon>
        <taxon>Lampyridae</taxon>
        <taxon>Luciolinae</taxon>
        <taxon>Aquatica</taxon>
    </lineage>
</organism>
<evidence type="ECO:0000256" key="3">
    <source>
        <dbReference type="ARBA" id="ARBA00023235"/>
    </source>
</evidence>
<dbReference type="SUPFAM" id="SSF52096">
    <property type="entry name" value="ClpP/crotonase"/>
    <property type="match status" value="1"/>
</dbReference>
<gene>
    <name evidence="4" type="ORF">RN001_010006</name>
</gene>
<dbReference type="InterPro" id="IPR029045">
    <property type="entry name" value="ClpP/crotonase-like_dom_sf"/>
</dbReference>
<keyword evidence="5" id="KW-1185">Reference proteome</keyword>
<dbReference type="Gene3D" id="3.90.226.10">
    <property type="entry name" value="2-enoyl-CoA Hydratase, Chain A, domain 1"/>
    <property type="match status" value="1"/>
</dbReference>
<reference evidence="5" key="1">
    <citation type="submission" date="2023-01" db="EMBL/GenBank/DDBJ databases">
        <title>Key to firefly adult light organ development and bioluminescence: homeobox transcription factors regulate luciferase expression and transportation to peroxisome.</title>
        <authorList>
            <person name="Fu X."/>
        </authorList>
    </citation>
    <scope>NUCLEOTIDE SEQUENCE [LARGE SCALE GENOMIC DNA]</scope>
</reference>
<dbReference type="EMBL" id="JARPUR010000004">
    <property type="protein sequence ID" value="KAK4877500.1"/>
    <property type="molecule type" value="Genomic_DNA"/>
</dbReference>
<sequence>MSTTKSEDLLIFINEGVRIIKFNRPSKKNAITLAMYIELTNTLNNDATNDNIVLTILTGVGDYYSSGNDLTISYSNEGELVNACQSFQGFVTALINYPKLIIAVVNGPAIGIAVTTLALCDVVYATDQASFATPFVRLGICPEACSSYLLPRIMGRSRASELLLLGHKLTAEEAYSSNLISKVIPQKQLPEFLNYLHKYSKLSVDSIKTCKKLIKDCSSKDLHEINDLEAATLFQCASGEDSTKYLKLINKL</sequence>
<comment type="subcellular location">
    <subcellularLocation>
        <location evidence="1">Peroxisome</location>
    </subcellularLocation>
</comment>
<evidence type="ECO:0008006" key="6">
    <source>
        <dbReference type="Google" id="ProtNLM"/>
    </source>
</evidence>
<dbReference type="PANTHER" id="PTHR43684">
    <property type="match status" value="1"/>
</dbReference>
<dbReference type="InterPro" id="IPR001753">
    <property type="entry name" value="Enoyl-CoA_hydra/iso"/>
</dbReference>
<dbReference type="Pfam" id="PF00378">
    <property type="entry name" value="ECH_1"/>
    <property type="match status" value="1"/>
</dbReference>
<protein>
    <recommendedName>
        <fullName evidence="6">Enoyl-CoA hydratase</fullName>
    </recommendedName>
</protein>
<evidence type="ECO:0000256" key="1">
    <source>
        <dbReference type="ARBA" id="ARBA00004275"/>
    </source>
</evidence>
<dbReference type="AlphaFoldDB" id="A0AAN7SQ51"/>
<name>A0AAN7SQ51_9COLE</name>
<evidence type="ECO:0000313" key="4">
    <source>
        <dbReference type="EMBL" id="KAK4877500.1"/>
    </source>
</evidence>
<dbReference type="InterPro" id="IPR051053">
    <property type="entry name" value="ECH/Chromodomain_protein"/>
</dbReference>
<keyword evidence="2" id="KW-0576">Peroxisome</keyword>
<dbReference type="GO" id="GO:0005777">
    <property type="term" value="C:peroxisome"/>
    <property type="evidence" value="ECO:0007669"/>
    <property type="project" value="UniProtKB-SubCell"/>
</dbReference>